<dbReference type="InterPro" id="IPR038765">
    <property type="entry name" value="Papain-like_cys_pep_sf"/>
</dbReference>
<feature type="signal peptide" evidence="6">
    <location>
        <begin position="1"/>
        <end position="24"/>
    </location>
</feature>
<dbReference type="Gene3D" id="3.90.1720.10">
    <property type="entry name" value="endopeptidase domain like (from Nostoc punctiforme)"/>
    <property type="match status" value="1"/>
</dbReference>
<comment type="caution">
    <text evidence="8">The sequence shown here is derived from an EMBL/GenBank/DDBJ whole genome shotgun (WGS) entry which is preliminary data.</text>
</comment>
<organism evidence="8 9">
    <name type="scientific">Paenibacillus gansuensis</name>
    <dbReference type="NCBI Taxonomy" id="306542"/>
    <lineage>
        <taxon>Bacteria</taxon>
        <taxon>Bacillati</taxon>
        <taxon>Bacillota</taxon>
        <taxon>Bacilli</taxon>
        <taxon>Bacillales</taxon>
        <taxon>Paenibacillaceae</taxon>
        <taxon>Paenibacillus</taxon>
    </lineage>
</organism>
<dbReference type="SUPFAM" id="SSF54001">
    <property type="entry name" value="Cysteine proteinases"/>
    <property type="match status" value="1"/>
</dbReference>
<protein>
    <submittedName>
        <fullName evidence="8">NlpC/P60 family protein</fullName>
    </submittedName>
</protein>
<dbReference type="InterPro" id="IPR000064">
    <property type="entry name" value="NLP_P60_dom"/>
</dbReference>
<dbReference type="PANTHER" id="PTHR47053">
    <property type="entry name" value="MUREIN DD-ENDOPEPTIDASE MEPH-RELATED"/>
    <property type="match status" value="1"/>
</dbReference>
<dbReference type="Proteomes" id="UP001597541">
    <property type="component" value="Unassembled WGS sequence"/>
</dbReference>
<proteinExistence type="inferred from homology"/>
<sequence>MKRITTAALGSIAAALLITNMSSASSLKEITASIIPFHWTVNGHAINNGDTFYNGKVTVPTSINYKGTTYLPVRVVAEELGLSVEWNEQSKQAVLVDATMDDPLGDQPYKAVEYSTWSRLKADADLVHEPGVNKKVLLSLKKGEKIKVLAEINRSWLKAASESGKTGYLPASSADYVLLANRPAWEQQADSIIAMGLKYIGTPYDFGAPLGETDRFDCSSYVNYLYGMHGIHLKRTSRDQSRAGTEITYGDARKGDLLFFTTPKRKDKTGTERIGHVAIYLGEGKMLHTFRVGIGVTVTEVDDSWKKRLVKATRLINL</sequence>
<evidence type="ECO:0000256" key="4">
    <source>
        <dbReference type="ARBA" id="ARBA00022801"/>
    </source>
</evidence>
<dbReference type="Pfam" id="PF07833">
    <property type="entry name" value="Cu_amine_oxidN1"/>
    <property type="match status" value="1"/>
</dbReference>
<comment type="similarity">
    <text evidence="1">Belongs to the peptidase C40 family.</text>
</comment>
<feature type="domain" description="NlpC/P60" evidence="7">
    <location>
        <begin position="186"/>
        <end position="316"/>
    </location>
</feature>
<evidence type="ECO:0000313" key="8">
    <source>
        <dbReference type="EMBL" id="MFD2612646.1"/>
    </source>
</evidence>
<evidence type="ECO:0000256" key="6">
    <source>
        <dbReference type="SAM" id="SignalP"/>
    </source>
</evidence>
<dbReference type="EMBL" id="JBHUME010000007">
    <property type="protein sequence ID" value="MFD2612646.1"/>
    <property type="molecule type" value="Genomic_DNA"/>
</dbReference>
<evidence type="ECO:0000256" key="3">
    <source>
        <dbReference type="ARBA" id="ARBA00022670"/>
    </source>
</evidence>
<evidence type="ECO:0000256" key="1">
    <source>
        <dbReference type="ARBA" id="ARBA00007074"/>
    </source>
</evidence>
<dbReference type="InterPro" id="IPR036028">
    <property type="entry name" value="SH3-like_dom_sf"/>
</dbReference>
<dbReference type="InterPro" id="IPR001452">
    <property type="entry name" value="SH3_domain"/>
</dbReference>
<evidence type="ECO:0000313" key="9">
    <source>
        <dbReference type="Proteomes" id="UP001597541"/>
    </source>
</evidence>
<dbReference type="PANTHER" id="PTHR47053:SF1">
    <property type="entry name" value="MUREIN DD-ENDOPEPTIDASE MEPH-RELATED"/>
    <property type="match status" value="1"/>
</dbReference>
<gene>
    <name evidence="8" type="ORF">ACFSUF_09455</name>
</gene>
<dbReference type="SUPFAM" id="SSF50044">
    <property type="entry name" value="SH3-domain"/>
    <property type="match status" value="1"/>
</dbReference>
<keyword evidence="5" id="KW-0788">Thiol protease</keyword>
<dbReference type="Pfam" id="PF00018">
    <property type="entry name" value="SH3_1"/>
    <property type="match status" value="1"/>
</dbReference>
<evidence type="ECO:0000259" key="7">
    <source>
        <dbReference type="PROSITE" id="PS51935"/>
    </source>
</evidence>
<dbReference type="Pfam" id="PF00877">
    <property type="entry name" value="NLPC_P60"/>
    <property type="match status" value="1"/>
</dbReference>
<feature type="chain" id="PRO_5045498175" evidence="6">
    <location>
        <begin position="25"/>
        <end position="318"/>
    </location>
</feature>
<keyword evidence="2" id="KW-0728">SH3 domain</keyword>
<name>A0ABW5PCN0_9BACL</name>
<reference evidence="9" key="1">
    <citation type="journal article" date="2019" name="Int. J. Syst. Evol. Microbiol.">
        <title>The Global Catalogue of Microorganisms (GCM) 10K type strain sequencing project: providing services to taxonomists for standard genome sequencing and annotation.</title>
        <authorList>
            <consortium name="The Broad Institute Genomics Platform"/>
            <consortium name="The Broad Institute Genome Sequencing Center for Infectious Disease"/>
            <person name="Wu L."/>
            <person name="Ma J."/>
        </authorList>
    </citation>
    <scope>NUCLEOTIDE SEQUENCE [LARGE SCALE GENOMIC DNA]</scope>
    <source>
        <strain evidence="9">KCTC 3950</strain>
    </source>
</reference>
<evidence type="ECO:0000256" key="2">
    <source>
        <dbReference type="ARBA" id="ARBA00022443"/>
    </source>
</evidence>
<keyword evidence="9" id="KW-1185">Reference proteome</keyword>
<dbReference type="PROSITE" id="PS51935">
    <property type="entry name" value="NLPC_P60"/>
    <property type="match status" value="1"/>
</dbReference>
<keyword evidence="4" id="KW-0378">Hydrolase</keyword>
<accession>A0ABW5PCN0</accession>
<dbReference type="Gene3D" id="2.30.30.40">
    <property type="entry name" value="SH3 Domains"/>
    <property type="match status" value="1"/>
</dbReference>
<dbReference type="CDD" id="cd00174">
    <property type="entry name" value="SH3"/>
    <property type="match status" value="1"/>
</dbReference>
<keyword evidence="6" id="KW-0732">Signal</keyword>
<dbReference type="InterPro" id="IPR051202">
    <property type="entry name" value="Peptidase_C40"/>
</dbReference>
<evidence type="ECO:0000256" key="5">
    <source>
        <dbReference type="ARBA" id="ARBA00022807"/>
    </source>
</evidence>
<keyword evidence="3" id="KW-0645">Protease</keyword>
<dbReference type="RefSeq" id="WP_377602363.1">
    <property type="nucleotide sequence ID" value="NZ_JBHUME010000007.1"/>
</dbReference>
<dbReference type="InterPro" id="IPR012854">
    <property type="entry name" value="Cu_amine_oxidase-like_N"/>
</dbReference>